<feature type="domain" description="PRD" evidence="3">
    <location>
        <begin position="1"/>
        <end position="95"/>
    </location>
</feature>
<organism evidence="4 5">
    <name type="scientific">Enterococcus faecium</name>
    <name type="common">Streptococcus faecium</name>
    <dbReference type="NCBI Taxonomy" id="1352"/>
    <lineage>
        <taxon>Bacteria</taxon>
        <taxon>Bacillati</taxon>
        <taxon>Bacillota</taxon>
        <taxon>Bacilli</taxon>
        <taxon>Lactobacillales</taxon>
        <taxon>Enterococcaceae</taxon>
        <taxon>Enterococcus</taxon>
    </lineage>
</organism>
<dbReference type="Pfam" id="PF00874">
    <property type="entry name" value="PRD"/>
    <property type="match status" value="1"/>
</dbReference>
<dbReference type="AlphaFoldDB" id="A0A2G0E609"/>
<dbReference type="GO" id="GO:0006355">
    <property type="term" value="P:regulation of DNA-templated transcription"/>
    <property type="evidence" value="ECO:0007669"/>
    <property type="project" value="InterPro"/>
</dbReference>
<dbReference type="PANTHER" id="PTHR30185:SF9">
    <property type="entry name" value="MANNITOL-SPECIFIC PHOSPHOTRANSFERASE ENZYME IIA COMPONENT"/>
    <property type="match status" value="1"/>
</dbReference>
<dbReference type="PROSITE" id="PS51372">
    <property type="entry name" value="PRD_2"/>
    <property type="match status" value="1"/>
</dbReference>
<dbReference type="InterPro" id="IPR011608">
    <property type="entry name" value="PRD"/>
</dbReference>
<dbReference type="InterPro" id="IPR036634">
    <property type="entry name" value="PRD_sf"/>
</dbReference>
<dbReference type="GO" id="GO:0008982">
    <property type="term" value="F:protein-N(PI)-phosphohistidine-sugar phosphotransferase activity"/>
    <property type="evidence" value="ECO:0007669"/>
    <property type="project" value="InterPro"/>
</dbReference>
<dbReference type="InterPro" id="IPR050661">
    <property type="entry name" value="BglG_antiterminators"/>
</dbReference>
<dbReference type="PROSITE" id="PS51099">
    <property type="entry name" value="PTS_EIIB_TYPE_2"/>
    <property type="match status" value="1"/>
</dbReference>
<dbReference type="SUPFAM" id="SSF63520">
    <property type="entry name" value="PTS-regulatory domain, PRD"/>
    <property type="match status" value="1"/>
</dbReference>
<accession>A0A2G0E609</accession>
<dbReference type="PANTHER" id="PTHR30185">
    <property type="entry name" value="CRYPTIC BETA-GLUCOSIDE BGL OPERON ANTITERMINATOR"/>
    <property type="match status" value="1"/>
</dbReference>
<comment type="caution">
    <text evidence="4">The sequence shown here is derived from an EMBL/GenBank/DDBJ whole genome shotgun (WGS) entry which is preliminary data.</text>
</comment>
<evidence type="ECO:0000259" key="2">
    <source>
        <dbReference type="PROSITE" id="PS51099"/>
    </source>
</evidence>
<name>A0A2G0E609_ENTFC</name>
<evidence type="ECO:0000313" key="4">
    <source>
        <dbReference type="EMBL" id="PHL19913.1"/>
    </source>
</evidence>
<evidence type="ECO:0000259" key="3">
    <source>
        <dbReference type="PROSITE" id="PS51372"/>
    </source>
</evidence>
<feature type="non-terminal residue" evidence="4">
    <location>
        <position position="1"/>
    </location>
</feature>
<reference evidence="4 5" key="1">
    <citation type="submission" date="2017-10" db="EMBL/GenBank/DDBJ databases">
        <title>Draft genomes of the Enterococcus faecium isolated from human feces before and after Helicobacter pylori eradication therapy.</title>
        <authorList>
            <person name="Prianichniikov N.A."/>
            <person name="Glushchenko O.E."/>
            <person name="Malakhova M.V."/>
        </authorList>
    </citation>
    <scope>NUCLEOTIDE SEQUENCE [LARGE SCALE GENOMIC DNA]</scope>
    <source>
        <strain evidence="4 5">Hp_5-7</strain>
    </source>
</reference>
<gene>
    <name evidence="4" type="ORF">CQR37_17565</name>
</gene>
<evidence type="ECO:0000313" key="5">
    <source>
        <dbReference type="Proteomes" id="UP000224303"/>
    </source>
</evidence>
<dbReference type="EMBL" id="PCGC01000602">
    <property type="protein sequence ID" value="PHL19913.1"/>
    <property type="molecule type" value="Genomic_DNA"/>
</dbReference>
<dbReference type="RefSeq" id="WP_143353466.1">
    <property type="nucleotide sequence ID" value="NZ_PCGC01000602.1"/>
</dbReference>
<feature type="domain" description="PTS EIIB type-2" evidence="2">
    <location>
        <begin position="101"/>
        <end position="138"/>
    </location>
</feature>
<feature type="non-terminal residue" evidence="4">
    <location>
        <position position="138"/>
    </location>
</feature>
<proteinExistence type="predicted"/>
<dbReference type="InterPro" id="IPR013011">
    <property type="entry name" value="PTS_EIIB_2"/>
</dbReference>
<keyword evidence="1" id="KW-0677">Repeat</keyword>
<dbReference type="Gene3D" id="1.10.1790.10">
    <property type="entry name" value="PRD domain"/>
    <property type="match status" value="1"/>
</dbReference>
<dbReference type="GO" id="GO:0009401">
    <property type="term" value="P:phosphoenolpyruvate-dependent sugar phosphotransferase system"/>
    <property type="evidence" value="ECO:0007669"/>
    <property type="project" value="InterPro"/>
</dbReference>
<dbReference type="Proteomes" id="UP000224303">
    <property type="component" value="Unassembled WGS sequence"/>
</dbReference>
<protein>
    <submittedName>
        <fullName evidence="4">Transcription antiterminator BglG</fullName>
    </submittedName>
</protein>
<sequence>IHRMEFLMAIEFDSFRELLMNVFYHLVPAYFRISYSFYLPNVMIDQIKHQYASIYEMTRKALRPLEKRIGKSIPEEEIGFFTILFGGEIRKVDAEERNRKIRAVIVCPSGISSSLILKSELQQLFPMILFTETNSSYR</sequence>
<evidence type="ECO:0000256" key="1">
    <source>
        <dbReference type="ARBA" id="ARBA00022737"/>
    </source>
</evidence>